<reference evidence="1" key="1">
    <citation type="submission" date="2020-05" db="EMBL/GenBank/DDBJ databases">
        <authorList>
            <person name="Chiriac C."/>
            <person name="Salcher M."/>
            <person name="Ghai R."/>
            <person name="Kavagutti S V."/>
        </authorList>
    </citation>
    <scope>NUCLEOTIDE SEQUENCE</scope>
</reference>
<dbReference type="Pfam" id="PF02583">
    <property type="entry name" value="Trns_repr_metal"/>
    <property type="match status" value="1"/>
</dbReference>
<dbReference type="AlphaFoldDB" id="A0A6J5ZDY5"/>
<gene>
    <name evidence="1" type="ORF">UFOPK4080_00781</name>
</gene>
<dbReference type="CDD" id="cd10148">
    <property type="entry name" value="CsoR-like_DUF156"/>
    <property type="match status" value="1"/>
</dbReference>
<name>A0A6J5ZDY5_9ZZZZ</name>
<dbReference type="PANTHER" id="PTHR33677">
    <property type="entry name" value="TRANSCRIPTIONAL REPRESSOR FRMR-RELATED"/>
    <property type="match status" value="1"/>
</dbReference>
<sequence>MSTKKVAHVLSDEEQIIAIAKRIKRAQGQLGAVARMLEEGRNCEEIVTQMSAVSKAVNTAAFTLISSSLKECLIEDKNNSEQVTAQLQKLFLSLA</sequence>
<organism evidence="1">
    <name type="scientific">freshwater metagenome</name>
    <dbReference type="NCBI Taxonomy" id="449393"/>
    <lineage>
        <taxon>unclassified sequences</taxon>
        <taxon>metagenomes</taxon>
        <taxon>ecological metagenomes</taxon>
    </lineage>
</organism>
<dbReference type="GO" id="GO:0006355">
    <property type="term" value="P:regulation of DNA-templated transcription"/>
    <property type="evidence" value="ECO:0007669"/>
    <property type="project" value="InterPro"/>
</dbReference>
<dbReference type="EMBL" id="CAESAG010000123">
    <property type="protein sequence ID" value="CAB4339297.1"/>
    <property type="molecule type" value="Genomic_DNA"/>
</dbReference>
<dbReference type="GO" id="GO:0003677">
    <property type="term" value="F:DNA binding"/>
    <property type="evidence" value="ECO:0007669"/>
    <property type="project" value="InterPro"/>
</dbReference>
<accession>A0A6J5ZDY5</accession>
<dbReference type="InterPro" id="IPR038390">
    <property type="entry name" value="Metal_Tscrpt_repr_sf"/>
</dbReference>
<dbReference type="GO" id="GO:0046872">
    <property type="term" value="F:metal ion binding"/>
    <property type="evidence" value="ECO:0007669"/>
    <property type="project" value="InterPro"/>
</dbReference>
<dbReference type="InterPro" id="IPR003735">
    <property type="entry name" value="Metal_Tscrpt_repr"/>
</dbReference>
<dbReference type="Gene3D" id="1.20.58.1000">
    <property type="entry name" value="Metal-sensitive repressor, helix protomer"/>
    <property type="match status" value="1"/>
</dbReference>
<protein>
    <submittedName>
        <fullName evidence="1">Unannotated protein</fullName>
    </submittedName>
</protein>
<proteinExistence type="predicted"/>
<evidence type="ECO:0000313" key="1">
    <source>
        <dbReference type="EMBL" id="CAB4339297.1"/>
    </source>
</evidence>
<dbReference type="PANTHER" id="PTHR33677:SF5">
    <property type="entry name" value="TRANSCRIPTIONAL REPRESSOR FRMR"/>
    <property type="match status" value="1"/>
</dbReference>